<proteinExistence type="predicted"/>
<dbReference type="AlphaFoldDB" id="A0AB74VD74"/>
<dbReference type="EMBL" id="CP073653">
    <property type="protein sequence ID" value="QUN34428.1"/>
    <property type="molecule type" value="Genomic_DNA"/>
</dbReference>
<feature type="coiled-coil region" evidence="1">
    <location>
        <begin position="132"/>
        <end position="166"/>
    </location>
</feature>
<dbReference type="RefSeq" id="WP_077868624.1">
    <property type="nucleotide sequence ID" value="NZ_BKAK01000058.1"/>
</dbReference>
<protein>
    <submittedName>
        <fullName evidence="2">Uncharacterized protein</fullName>
    </submittedName>
</protein>
<accession>A0AB74VD74</accession>
<feature type="coiled-coil region" evidence="1">
    <location>
        <begin position="6"/>
        <end position="33"/>
    </location>
</feature>
<evidence type="ECO:0000313" key="3">
    <source>
        <dbReference type="Proteomes" id="UP000679373"/>
    </source>
</evidence>
<dbReference type="GeneID" id="66347110"/>
<reference evidence="2" key="1">
    <citation type="submission" date="2021-04" db="EMBL/GenBank/DDBJ databases">
        <title>Complete genome sequence of the type strain Clostridium beijerinckii NRRL B-598.</title>
        <authorList>
            <person name="Sedlar K."/>
            <person name="Branska B."/>
            <person name="Bezdicek M."/>
            <person name="Nykrynova M."/>
            <person name="Lengerova M."/>
            <person name="Skutkova H."/>
            <person name="Patakova P."/>
        </authorList>
    </citation>
    <scope>NUCLEOTIDE SEQUENCE</scope>
    <source>
        <strain evidence="2">DSM 791</strain>
    </source>
</reference>
<organism evidence="2 3">
    <name type="scientific">Clostridium beijerinckii</name>
    <name type="common">Clostridium MP</name>
    <dbReference type="NCBI Taxonomy" id="1520"/>
    <lineage>
        <taxon>Bacteria</taxon>
        <taxon>Bacillati</taxon>
        <taxon>Bacillota</taxon>
        <taxon>Clostridia</taxon>
        <taxon>Eubacteriales</taxon>
        <taxon>Clostridiaceae</taxon>
        <taxon>Clostridium</taxon>
    </lineage>
</organism>
<sequence length="197" mass="22902">MDWDKFKDAQDSKVNEEQKIKELKDKWVLLNQQCTDLYKEFDKLTYSTKITMENQAIADFKNYFKEKNFNISVNSGDISAVYGDGKIIFSINGDFGYGIHFYVGQTLQDCKVFSIDMAKEFYSKYKQLIVDEIQENSTLQFAEEQIKALENNINSIKNKIKDIKLITFIFDLDSHYSGMSGQFSNIQPILDTLKDHS</sequence>
<evidence type="ECO:0000256" key="1">
    <source>
        <dbReference type="SAM" id="Coils"/>
    </source>
</evidence>
<gene>
    <name evidence="2" type="ORF">KEC93_21265</name>
</gene>
<keyword evidence="1" id="KW-0175">Coiled coil</keyword>
<keyword evidence="3" id="KW-1185">Reference proteome</keyword>
<dbReference type="Proteomes" id="UP000679373">
    <property type="component" value="Chromosome"/>
</dbReference>
<evidence type="ECO:0000313" key="2">
    <source>
        <dbReference type="EMBL" id="QUN34428.1"/>
    </source>
</evidence>
<name>A0AB74VD74_CLOBE</name>